<dbReference type="EMBL" id="BT150477">
    <property type="protein sequence ID" value="AKH04344.1"/>
    <property type="molecule type" value="mRNA"/>
</dbReference>
<reference evidence="2" key="1">
    <citation type="submission" date="2015-05" db="EMBL/GenBank/DDBJ databases">
        <authorList>
            <person name="Carlson J."/>
            <person name="Booth B."/>
            <person name="Frise E."/>
            <person name="Park S."/>
            <person name="Wan K."/>
            <person name="Yu C."/>
            <person name="Celniker S."/>
        </authorList>
    </citation>
    <scope>NUCLEOTIDE SEQUENCE</scope>
</reference>
<evidence type="ECO:0000256" key="1">
    <source>
        <dbReference type="SAM" id="MobiDB-lite"/>
    </source>
</evidence>
<feature type="compositionally biased region" description="Acidic residues" evidence="1">
    <location>
        <begin position="90"/>
        <end position="110"/>
    </location>
</feature>
<sequence length="130" mass="13899">MLCCGVIPRAPNCESELRALSEGLFLSRSLLDDDDEEPMPAWGDISGLLLVKLGCIPPNDELLALTLVEALPLDIMPPLPPIPIPRLCIEEDEEPPPPDFLPEEPLDPEPEAAAATACMASSSLCRVTGS</sequence>
<dbReference type="AlphaFoldDB" id="A0A0F7DHB7"/>
<protein>
    <submittedName>
        <fullName evidence="2">IP15118p1</fullName>
    </submittedName>
</protein>
<gene>
    <name evidence="2" type="primary">tou-RG</name>
</gene>
<organism evidence="2">
    <name type="scientific">Drosophila melanogaster</name>
    <name type="common">Fruit fly</name>
    <dbReference type="NCBI Taxonomy" id="7227"/>
    <lineage>
        <taxon>Eukaryota</taxon>
        <taxon>Metazoa</taxon>
        <taxon>Ecdysozoa</taxon>
        <taxon>Arthropoda</taxon>
        <taxon>Hexapoda</taxon>
        <taxon>Insecta</taxon>
        <taxon>Pterygota</taxon>
        <taxon>Neoptera</taxon>
        <taxon>Endopterygota</taxon>
        <taxon>Diptera</taxon>
        <taxon>Brachycera</taxon>
        <taxon>Muscomorpha</taxon>
        <taxon>Ephydroidea</taxon>
        <taxon>Drosophilidae</taxon>
        <taxon>Drosophila</taxon>
        <taxon>Sophophora</taxon>
    </lineage>
</organism>
<evidence type="ECO:0000313" key="2">
    <source>
        <dbReference type="EMBL" id="AKH04344.1"/>
    </source>
</evidence>
<feature type="region of interest" description="Disordered" evidence="1">
    <location>
        <begin position="86"/>
        <end position="114"/>
    </location>
</feature>
<name>A0A0F7DHB7_DROME</name>
<proteinExistence type="evidence at transcript level"/>
<accession>A0A0F7DHB7</accession>